<keyword evidence="7" id="KW-0479">Metal-binding</keyword>
<reference evidence="10 11" key="1">
    <citation type="journal article" date="2019" name="Int. J. Syst. Evol. Microbiol.">
        <title>The Global Catalogue of Microorganisms (GCM) 10K type strain sequencing project: providing services to taxonomists for standard genome sequencing and annotation.</title>
        <authorList>
            <consortium name="The Broad Institute Genomics Platform"/>
            <consortium name="The Broad Institute Genome Sequencing Center for Infectious Disease"/>
            <person name="Wu L."/>
            <person name="Ma J."/>
        </authorList>
    </citation>
    <scope>NUCLEOTIDE SEQUENCE [LARGE SCALE GENOMIC DNA]</scope>
    <source>
        <strain evidence="10 11">JCM 9091</strain>
    </source>
</reference>
<dbReference type="GO" id="GO:0016874">
    <property type="term" value="F:ligase activity"/>
    <property type="evidence" value="ECO:0007669"/>
    <property type="project" value="UniProtKB-KW"/>
</dbReference>
<organism evidence="10 11">
    <name type="scientific">Streptomyces glomeratus</name>
    <dbReference type="NCBI Taxonomy" id="284452"/>
    <lineage>
        <taxon>Bacteria</taxon>
        <taxon>Bacillati</taxon>
        <taxon>Actinomycetota</taxon>
        <taxon>Actinomycetes</taxon>
        <taxon>Kitasatosporales</taxon>
        <taxon>Streptomycetaceae</taxon>
        <taxon>Streptomyces</taxon>
    </lineage>
</organism>
<evidence type="ECO:0000256" key="6">
    <source>
        <dbReference type="ARBA" id="ARBA00023146"/>
    </source>
</evidence>
<keyword evidence="11" id="KW-1185">Reference proteome</keyword>
<protein>
    <recommendedName>
        <fullName evidence="7">Glutamate--tRNA ligase</fullName>
        <ecNumber evidence="7">6.1.1.17</ecNumber>
    </recommendedName>
    <alternativeName>
        <fullName evidence="7">Glutamyl-tRNA synthetase</fullName>
        <shortName evidence="7">GluRS</shortName>
    </alternativeName>
</protein>
<dbReference type="Pfam" id="PF00749">
    <property type="entry name" value="tRNA-synt_1c"/>
    <property type="match status" value="1"/>
</dbReference>
<dbReference type="InterPro" id="IPR001412">
    <property type="entry name" value="aa-tRNA-synth_I_CS"/>
</dbReference>
<dbReference type="InterPro" id="IPR004527">
    <property type="entry name" value="Glu-tRNA-ligase_bac/mito"/>
</dbReference>
<name>A0ABN3YEP8_9ACTN</name>
<comment type="subcellular location">
    <subcellularLocation>
        <location evidence="7">Cytoplasm</location>
    </subcellularLocation>
</comment>
<keyword evidence="3 7" id="KW-0547">Nucleotide-binding</keyword>
<evidence type="ECO:0000256" key="5">
    <source>
        <dbReference type="ARBA" id="ARBA00022917"/>
    </source>
</evidence>
<dbReference type="EMBL" id="BAAAUF010000002">
    <property type="protein sequence ID" value="GAA3025889.1"/>
    <property type="molecule type" value="Genomic_DNA"/>
</dbReference>
<feature type="binding site" evidence="7">
    <location>
        <position position="144"/>
    </location>
    <ligand>
        <name>Zn(2+)</name>
        <dbReference type="ChEBI" id="CHEBI:29105"/>
    </ligand>
</feature>
<dbReference type="CDD" id="cd00808">
    <property type="entry name" value="GluRS_core"/>
    <property type="match status" value="1"/>
</dbReference>
<dbReference type="HAMAP" id="MF_00022">
    <property type="entry name" value="Glu_tRNA_synth_type1"/>
    <property type="match status" value="1"/>
</dbReference>
<dbReference type="InterPro" id="IPR033910">
    <property type="entry name" value="GluRS_core"/>
</dbReference>
<dbReference type="Proteomes" id="UP001501532">
    <property type="component" value="Unassembled WGS sequence"/>
</dbReference>
<evidence type="ECO:0000313" key="10">
    <source>
        <dbReference type="EMBL" id="GAA3025889.1"/>
    </source>
</evidence>
<evidence type="ECO:0000256" key="2">
    <source>
        <dbReference type="ARBA" id="ARBA00022598"/>
    </source>
</evidence>
<dbReference type="Pfam" id="PF19269">
    <property type="entry name" value="Anticodon_2"/>
    <property type="match status" value="1"/>
</dbReference>
<dbReference type="EC" id="6.1.1.17" evidence="7"/>
<dbReference type="Gene3D" id="3.40.50.620">
    <property type="entry name" value="HUPs"/>
    <property type="match status" value="1"/>
</dbReference>
<feature type="binding site" evidence="7">
    <location>
        <position position="164"/>
    </location>
    <ligand>
        <name>Zn(2+)</name>
        <dbReference type="ChEBI" id="CHEBI:29105"/>
    </ligand>
</feature>
<evidence type="ECO:0000313" key="11">
    <source>
        <dbReference type="Proteomes" id="UP001501532"/>
    </source>
</evidence>
<keyword evidence="6 7" id="KW-0030">Aminoacyl-tRNA synthetase</keyword>
<gene>
    <name evidence="10" type="primary">gltX_1</name>
    <name evidence="7" type="synonym">gltX</name>
    <name evidence="10" type="ORF">GCM10010448_04710</name>
</gene>
<keyword evidence="4 7" id="KW-0067">ATP-binding</keyword>
<dbReference type="PROSITE" id="PS00178">
    <property type="entry name" value="AA_TRNA_LIGASE_I"/>
    <property type="match status" value="1"/>
</dbReference>
<sequence>MLRRRCRCSWGKDGRKRWRGGAASGLERRSGVGTLERMSTAPVRVRFAPSPTGMFHVGGARSALYNWAVARQSGGTFVLRIEDTDAARNKPEWTEGIISALAAIGIHGEDPAFEGPYFQSHNADRHREAAQQLFAAGRAYYCDCTREQLKERTGSEHLGYDGFCRDRGLAFEEGRALRFRTPDEGETVVVDLVRGEPAFPNSAIEDFVIARGDGSPVFLIANVVDDLDEGITQVIRGEEHLSNTPKQQLLWEALGAKPPVWAHLPVIVNEKRQKLSKRRDKVALEDYLAEGFLPEAMVNYLMLLGWGPGDDREIRPYEELEQLFRIEDVNTAPAFFDVKKLTAFNGEYIRALSPEQFAAACAPWLVAPYAPWRPEAFDKDVFEAAASLAQTRLALLSEITSYVDFLFLDEPVEDEASWNKAMKAGAGDILSDARAELADVADWKADDLKAVLLAVGEKHGLKLGKAQAPIRVAVTGRTIGLPLFESMELLGRDRVLARLEAASKKLVAQA</sequence>
<dbReference type="PANTHER" id="PTHR43311">
    <property type="entry name" value="GLUTAMATE--TRNA LIGASE"/>
    <property type="match status" value="1"/>
</dbReference>
<feature type="binding site" evidence="7">
    <location>
        <position position="142"/>
    </location>
    <ligand>
        <name>Zn(2+)</name>
        <dbReference type="ChEBI" id="CHEBI:29105"/>
    </ligand>
</feature>
<evidence type="ECO:0000259" key="9">
    <source>
        <dbReference type="Pfam" id="PF19269"/>
    </source>
</evidence>
<evidence type="ECO:0000256" key="7">
    <source>
        <dbReference type="HAMAP-Rule" id="MF_00022"/>
    </source>
</evidence>
<dbReference type="InterPro" id="IPR020058">
    <property type="entry name" value="Glu/Gln-tRNA-synth_Ib_cat-dom"/>
</dbReference>
<keyword evidence="7" id="KW-0963">Cytoplasm</keyword>
<feature type="binding site" evidence="7">
    <location>
        <position position="166"/>
    </location>
    <ligand>
        <name>Zn(2+)</name>
        <dbReference type="ChEBI" id="CHEBI:29105"/>
    </ligand>
</feature>
<evidence type="ECO:0000256" key="1">
    <source>
        <dbReference type="ARBA" id="ARBA00007894"/>
    </source>
</evidence>
<keyword evidence="2 7" id="KW-0436">Ligase</keyword>
<evidence type="ECO:0000256" key="4">
    <source>
        <dbReference type="ARBA" id="ARBA00022840"/>
    </source>
</evidence>
<dbReference type="PRINTS" id="PR00987">
    <property type="entry name" value="TRNASYNTHGLU"/>
</dbReference>
<feature type="short sequence motif" description="'HIGH' region" evidence="7">
    <location>
        <begin position="49"/>
        <end position="59"/>
    </location>
</feature>
<comment type="cofactor">
    <cofactor evidence="7">
        <name>Zn(2+)</name>
        <dbReference type="ChEBI" id="CHEBI:29105"/>
    </cofactor>
    <text evidence="7">Binds 1 zinc ion per subunit.</text>
</comment>
<comment type="similarity">
    <text evidence="1 7">Belongs to the class-I aminoacyl-tRNA synthetase family. Glutamate--tRNA ligase type 1 subfamily.</text>
</comment>
<feature type="short sequence motif" description="'KMSKS' region" evidence="7">
    <location>
        <begin position="274"/>
        <end position="278"/>
    </location>
</feature>
<dbReference type="InterPro" id="IPR000924">
    <property type="entry name" value="Glu/Gln-tRNA-synth"/>
</dbReference>
<feature type="binding site" evidence="7">
    <location>
        <position position="277"/>
    </location>
    <ligand>
        <name>ATP</name>
        <dbReference type="ChEBI" id="CHEBI:30616"/>
    </ligand>
</feature>
<feature type="domain" description="Aminoacyl-tRNA synthetase class I anticodon-binding" evidence="9">
    <location>
        <begin position="356"/>
        <end position="502"/>
    </location>
</feature>
<proteinExistence type="inferred from homology"/>
<comment type="caution">
    <text evidence="10">The sequence shown here is derived from an EMBL/GenBank/DDBJ whole genome shotgun (WGS) entry which is preliminary data.</text>
</comment>
<dbReference type="SUPFAM" id="SSF48163">
    <property type="entry name" value="An anticodon-binding domain of class I aminoacyl-tRNA synthetases"/>
    <property type="match status" value="1"/>
</dbReference>
<comment type="function">
    <text evidence="7">Catalyzes the attachment of glutamate to tRNA(Glu) in a two-step reaction: glutamate is first activated by ATP to form Glu-AMP and then transferred to the acceptor end of tRNA(Glu).</text>
</comment>
<evidence type="ECO:0000259" key="8">
    <source>
        <dbReference type="Pfam" id="PF00749"/>
    </source>
</evidence>
<dbReference type="InterPro" id="IPR020751">
    <property type="entry name" value="aa-tRNA-synth_I_codon-bd_sub2"/>
</dbReference>
<feature type="domain" description="Glutamyl/glutaminyl-tRNA synthetase class Ib catalytic" evidence="8">
    <location>
        <begin position="43"/>
        <end position="342"/>
    </location>
</feature>
<dbReference type="InterPro" id="IPR014729">
    <property type="entry name" value="Rossmann-like_a/b/a_fold"/>
</dbReference>
<keyword evidence="7" id="KW-0862">Zinc</keyword>
<comment type="catalytic activity">
    <reaction evidence="7">
        <text>tRNA(Glu) + L-glutamate + ATP = L-glutamyl-tRNA(Glu) + AMP + diphosphate</text>
        <dbReference type="Rhea" id="RHEA:23540"/>
        <dbReference type="Rhea" id="RHEA-COMP:9663"/>
        <dbReference type="Rhea" id="RHEA-COMP:9680"/>
        <dbReference type="ChEBI" id="CHEBI:29985"/>
        <dbReference type="ChEBI" id="CHEBI:30616"/>
        <dbReference type="ChEBI" id="CHEBI:33019"/>
        <dbReference type="ChEBI" id="CHEBI:78442"/>
        <dbReference type="ChEBI" id="CHEBI:78520"/>
        <dbReference type="ChEBI" id="CHEBI:456215"/>
        <dbReference type="EC" id="6.1.1.17"/>
    </reaction>
</comment>
<dbReference type="SUPFAM" id="SSF52374">
    <property type="entry name" value="Nucleotidylyl transferase"/>
    <property type="match status" value="1"/>
</dbReference>
<dbReference type="InterPro" id="IPR008925">
    <property type="entry name" value="aa_tRNA-synth_I_cd-bd_sf"/>
</dbReference>
<keyword evidence="5 7" id="KW-0648">Protein biosynthesis</keyword>
<comment type="subunit">
    <text evidence="7">Monomer.</text>
</comment>
<dbReference type="Gene3D" id="1.10.10.350">
    <property type="match status" value="1"/>
</dbReference>
<dbReference type="PANTHER" id="PTHR43311:SF2">
    <property type="entry name" value="GLUTAMATE--TRNA LIGASE, MITOCHONDRIAL-RELATED"/>
    <property type="match status" value="1"/>
</dbReference>
<accession>A0ABN3YEP8</accession>
<dbReference type="NCBIfam" id="TIGR00464">
    <property type="entry name" value="gltX_bact"/>
    <property type="match status" value="1"/>
</dbReference>
<evidence type="ECO:0000256" key="3">
    <source>
        <dbReference type="ARBA" id="ARBA00022741"/>
    </source>
</evidence>
<dbReference type="InterPro" id="IPR045462">
    <property type="entry name" value="aa-tRNA-synth_I_cd-bd"/>
</dbReference>
<dbReference type="InterPro" id="IPR049940">
    <property type="entry name" value="GluQ/Sye"/>
</dbReference>